<keyword evidence="3" id="KW-1185">Reference proteome</keyword>
<accession>A0ABT9FC74</accession>
<dbReference type="CDD" id="cd01948">
    <property type="entry name" value="EAL"/>
    <property type="match status" value="1"/>
</dbReference>
<evidence type="ECO:0000313" key="2">
    <source>
        <dbReference type="EMBL" id="MDP2564391.1"/>
    </source>
</evidence>
<protein>
    <submittedName>
        <fullName evidence="2">EAL domain-containing protein</fullName>
    </submittedName>
</protein>
<proteinExistence type="predicted"/>
<reference evidence="2" key="1">
    <citation type="submission" date="2023-07" db="EMBL/GenBank/DDBJ databases">
        <title>Genome content predicts the carbon catabolic preferences of heterotrophic bacteria.</title>
        <authorList>
            <person name="Gralka M."/>
        </authorList>
    </citation>
    <scope>NUCLEOTIDE SEQUENCE</scope>
    <source>
        <strain evidence="2">4G09</strain>
    </source>
</reference>
<evidence type="ECO:0000313" key="3">
    <source>
        <dbReference type="Proteomes" id="UP001177212"/>
    </source>
</evidence>
<dbReference type="InterPro" id="IPR001633">
    <property type="entry name" value="EAL_dom"/>
</dbReference>
<dbReference type="SUPFAM" id="SSF141868">
    <property type="entry name" value="EAL domain-like"/>
    <property type="match status" value="1"/>
</dbReference>
<sequence length="227" mass="25484">MPSWCDLKYLRSYLEFDAQPIVKINDGSVVGHELLARLSLGDKRLSPEFFIPVLENHGLYPELDRLLALNAVEFLALAQGDGFVSVNIQSIESLVSHLNNPVYDGYQTRIHFELLESVEWSGTDSLLAINSASGKGFKVFLDDFGSGLSNLRTLLSADLYGVKVDRFVLLDFIENEAVHTLKLLVDFLMSGNKRIIFEGVELPNHEEFIKSLNVDVYVQGFLYGKPK</sequence>
<dbReference type="InterPro" id="IPR050706">
    <property type="entry name" value="Cyclic-di-GMP_PDE-like"/>
</dbReference>
<dbReference type="PANTHER" id="PTHR33121:SF78">
    <property type="entry name" value="CYCLIC DI-GMP PHOSPHODIESTERASE PDEH"/>
    <property type="match status" value="1"/>
</dbReference>
<comment type="caution">
    <text evidence="2">The sequence shown here is derived from an EMBL/GenBank/DDBJ whole genome shotgun (WGS) entry which is preliminary data.</text>
</comment>
<name>A0ABT9FC74_9GAMM</name>
<dbReference type="Gene3D" id="3.20.20.450">
    <property type="entry name" value="EAL domain"/>
    <property type="match status" value="1"/>
</dbReference>
<dbReference type="PANTHER" id="PTHR33121">
    <property type="entry name" value="CYCLIC DI-GMP PHOSPHODIESTERASE PDEF"/>
    <property type="match status" value="1"/>
</dbReference>
<dbReference type="Proteomes" id="UP001177212">
    <property type="component" value="Unassembled WGS sequence"/>
</dbReference>
<dbReference type="PROSITE" id="PS50883">
    <property type="entry name" value="EAL"/>
    <property type="match status" value="1"/>
</dbReference>
<organism evidence="2 3">
    <name type="scientific">Pseudoalteromonas marina</name>
    <dbReference type="NCBI Taxonomy" id="267375"/>
    <lineage>
        <taxon>Bacteria</taxon>
        <taxon>Pseudomonadati</taxon>
        <taxon>Pseudomonadota</taxon>
        <taxon>Gammaproteobacteria</taxon>
        <taxon>Alteromonadales</taxon>
        <taxon>Pseudoalteromonadaceae</taxon>
        <taxon>Pseudoalteromonas</taxon>
    </lineage>
</organism>
<dbReference type="Pfam" id="PF00563">
    <property type="entry name" value="EAL"/>
    <property type="match status" value="1"/>
</dbReference>
<feature type="domain" description="EAL" evidence="1">
    <location>
        <begin position="1"/>
        <end position="227"/>
    </location>
</feature>
<evidence type="ECO:0000259" key="1">
    <source>
        <dbReference type="PROSITE" id="PS50883"/>
    </source>
</evidence>
<dbReference type="EMBL" id="JAUYVT010000004">
    <property type="protein sequence ID" value="MDP2564391.1"/>
    <property type="molecule type" value="Genomic_DNA"/>
</dbReference>
<dbReference type="SMART" id="SM00052">
    <property type="entry name" value="EAL"/>
    <property type="match status" value="1"/>
</dbReference>
<dbReference type="InterPro" id="IPR035919">
    <property type="entry name" value="EAL_sf"/>
</dbReference>
<gene>
    <name evidence="2" type="ORF">Q8W34_07075</name>
</gene>
<dbReference type="RefSeq" id="WP_305471668.1">
    <property type="nucleotide sequence ID" value="NZ_JAUYVT010000004.1"/>
</dbReference>